<sequence length="445" mass="48447">VDLLEWPIEDGRGTTISSFRDTEPRRFRNFDEYHNTLRMDIGAKPKAGIQTRIPILTINPINQVLTGTVTFTANSTAVTGSGTAFTTELRVGYYISPTSLTDWYRVAKVTDDTNLVLAQVVKTDDDGADTAGSTYYWYEPVYLYCSKNHYVEATQTDFLGAIKDAVAKDQWVIVVDVLGTGSMPKDMLFTIANVDGVYRITEDATITTNEATLNIDPPLKGVAADNAVVTFYGSSLTKDLEALLPDLVAARIALNWVGDTRTELDNTRIILDTANTEIDKVGARLTNAVAHITSAAGEVTDKRAAAVTELALAPAMIQTALTNLTTAATFFDVVTEGDNPAGNNISSAISQLRSAASEITIANGYLNTHSTATGYSGLAARELQAANGYISEGQGYMSEATARLRTATLQLTHTQNWAKYRLETTLQKVRRLAKPRQTNYGYSRY</sequence>
<dbReference type="AlphaFoldDB" id="A0A0F9PC91"/>
<organism evidence="1">
    <name type="scientific">marine sediment metagenome</name>
    <dbReference type="NCBI Taxonomy" id="412755"/>
    <lineage>
        <taxon>unclassified sequences</taxon>
        <taxon>metagenomes</taxon>
        <taxon>ecological metagenomes</taxon>
    </lineage>
</organism>
<gene>
    <name evidence="1" type="ORF">LCGC14_0861630</name>
</gene>
<dbReference type="EMBL" id="LAZR01002616">
    <property type="protein sequence ID" value="KKN27739.1"/>
    <property type="molecule type" value="Genomic_DNA"/>
</dbReference>
<feature type="non-terminal residue" evidence="1">
    <location>
        <position position="1"/>
    </location>
</feature>
<name>A0A0F9PC91_9ZZZZ</name>
<proteinExistence type="predicted"/>
<accession>A0A0F9PC91</accession>
<reference evidence="1" key="1">
    <citation type="journal article" date="2015" name="Nature">
        <title>Complex archaea that bridge the gap between prokaryotes and eukaryotes.</title>
        <authorList>
            <person name="Spang A."/>
            <person name="Saw J.H."/>
            <person name="Jorgensen S.L."/>
            <person name="Zaremba-Niedzwiedzka K."/>
            <person name="Martijn J."/>
            <person name="Lind A.E."/>
            <person name="van Eijk R."/>
            <person name="Schleper C."/>
            <person name="Guy L."/>
            <person name="Ettema T.J."/>
        </authorList>
    </citation>
    <scope>NUCLEOTIDE SEQUENCE</scope>
</reference>
<protein>
    <submittedName>
        <fullName evidence="1">Uncharacterized protein</fullName>
    </submittedName>
</protein>
<comment type="caution">
    <text evidence="1">The sequence shown here is derived from an EMBL/GenBank/DDBJ whole genome shotgun (WGS) entry which is preliminary data.</text>
</comment>
<evidence type="ECO:0000313" key="1">
    <source>
        <dbReference type="EMBL" id="KKN27739.1"/>
    </source>
</evidence>